<organism evidence="1 2">
    <name type="scientific">Legionella parisiensis</name>
    <dbReference type="NCBI Taxonomy" id="45071"/>
    <lineage>
        <taxon>Bacteria</taxon>
        <taxon>Pseudomonadati</taxon>
        <taxon>Pseudomonadota</taxon>
        <taxon>Gammaproteobacteria</taxon>
        <taxon>Legionellales</taxon>
        <taxon>Legionellaceae</taxon>
        <taxon>Legionella</taxon>
    </lineage>
</organism>
<gene>
    <name evidence="1" type="ORF">lpari_00961</name>
</gene>
<dbReference type="AlphaFoldDB" id="A0A1E5JTZ8"/>
<name>A0A1E5JTZ8_9GAMM</name>
<protein>
    <submittedName>
        <fullName evidence="1">Uncharacterized protein</fullName>
    </submittedName>
</protein>
<sequence length="86" mass="9608">MLLIGYIGRKDLNCHSLGANKALLEFKGFVDVGEVAGKTDEELSPWSIEENKMFQQQDLCVLKGETVSAVHLDSETCEVYLFENVL</sequence>
<accession>A0A1E5JTZ8</accession>
<proteinExistence type="predicted"/>
<evidence type="ECO:0000313" key="1">
    <source>
        <dbReference type="EMBL" id="OEH48024.1"/>
    </source>
</evidence>
<comment type="caution">
    <text evidence="1">The sequence shown here is derived from an EMBL/GenBank/DDBJ whole genome shotgun (WGS) entry which is preliminary data.</text>
</comment>
<dbReference type="STRING" id="45071.Lpar_1865"/>
<reference evidence="1 2" key="1">
    <citation type="submission" date="2016-02" db="EMBL/GenBank/DDBJ databases">
        <title>Secondary metabolites in Legionella.</title>
        <authorList>
            <person name="Tobias N.J."/>
            <person name="Bode H.B."/>
        </authorList>
    </citation>
    <scope>NUCLEOTIDE SEQUENCE [LARGE SCALE GENOMIC DNA]</scope>
    <source>
        <strain evidence="1 2">DSM 19216</strain>
    </source>
</reference>
<evidence type="ECO:0000313" key="2">
    <source>
        <dbReference type="Proteomes" id="UP000095229"/>
    </source>
</evidence>
<dbReference type="Proteomes" id="UP000095229">
    <property type="component" value="Unassembled WGS sequence"/>
</dbReference>
<dbReference type="EMBL" id="LSOG01000032">
    <property type="protein sequence ID" value="OEH48024.1"/>
    <property type="molecule type" value="Genomic_DNA"/>
</dbReference>
<keyword evidence="2" id="KW-1185">Reference proteome</keyword>
<dbReference type="PATRIC" id="fig|45071.6.peg.2002"/>